<evidence type="ECO:0000313" key="5">
    <source>
        <dbReference type="EMBL" id="MBE6833662.1"/>
    </source>
</evidence>
<dbReference type="Pfam" id="PF01497">
    <property type="entry name" value="Peripla_BP_2"/>
    <property type="match status" value="1"/>
</dbReference>
<dbReference type="AlphaFoldDB" id="A0A928KS15"/>
<comment type="similarity">
    <text evidence="1">Belongs to the bacterial solute-binding protein 8 family.</text>
</comment>
<dbReference type="PROSITE" id="PS50983">
    <property type="entry name" value="FE_B12_PBP"/>
    <property type="match status" value="1"/>
</dbReference>
<dbReference type="Gene3D" id="3.40.50.1980">
    <property type="entry name" value="Nitrogenase molybdenum iron protein domain"/>
    <property type="match status" value="2"/>
</dbReference>
<dbReference type="PANTHER" id="PTHR30535">
    <property type="entry name" value="VITAMIN B12-BINDING PROTEIN"/>
    <property type="match status" value="1"/>
</dbReference>
<organism evidence="5 6">
    <name type="scientific">Faecalispora sporosphaeroides</name>
    <dbReference type="NCBI Taxonomy" id="1549"/>
    <lineage>
        <taxon>Bacteria</taxon>
        <taxon>Bacillati</taxon>
        <taxon>Bacillota</taxon>
        <taxon>Clostridia</taxon>
        <taxon>Eubacteriales</taxon>
        <taxon>Oscillospiraceae</taxon>
        <taxon>Faecalispora</taxon>
    </lineage>
</organism>
<dbReference type="GO" id="GO:0071281">
    <property type="term" value="P:cellular response to iron ion"/>
    <property type="evidence" value="ECO:0007669"/>
    <property type="project" value="TreeGrafter"/>
</dbReference>
<dbReference type="PROSITE" id="PS51257">
    <property type="entry name" value="PROKAR_LIPOPROTEIN"/>
    <property type="match status" value="1"/>
</dbReference>
<dbReference type="PANTHER" id="PTHR30535:SF34">
    <property type="entry name" value="MOLYBDATE-BINDING PROTEIN MOLA"/>
    <property type="match status" value="1"/>
</dbReference>
<proteinExistence type="inferred from homology"/>
<keyword evidence="3" id="KW-0732">Signal</keyword>
<evidence type="ECO:0000256" key="2">
    <source>
        <dbReference type="SAM" id="MobiDB-lite"/>
    </source>
</evidence>
<dbReference type="InterPro" id="IPR002491">
    <property type="entry name" value="ABC_transptr_periplasmic_BD"/>
</dbReference>
<accession>A0A928KS15</accession>
<feature type="signal peptide" evidence="3">
    <location>
        <begin position="1"/>
        <end position="26"/>
    </location>
</feature>
<evidence type="ECO:0000259" key="4">
    <source>
        <dbReference type="PROSITE" id="PS50983"/>
    </source>
</evidence>
<evidence type="ECO:0000313" key="6">
    <source>
        <dbReference type="Proteomes" id="UP000754750"/>
    </source>
</evidence>
<feature type="compositionally biased region" description="Low complexity" evidence="2">
    <location>
        <begin position="36"/>
        <end position="48"/>
    </location>
</feature>
<dbReference type="RefSeq" id="WP_326840457.1">
    <property type="nucleotide sequence ID" value="NZ_SVNY01000004.1"/>
</dbReference>
<feature type="region of interest" description="Disordered" evidence="2">
    <location>
        <begin position="36"/>
        <end position="57"/>
    </location>
</feature>
<dbReference type="SUPFAM" id="SSF53807">
    <property type="entry name" value="Helical backbone' metal receptor"/>
    <property type="match status" value="1"/>
</dbReference>
<gene>
    <name evidence="5" type="ORF">E7512_08795</name>
</gene>
<dbReference type="Proteomes" id="UP000754750">
    <property type="component" value="Unassembled WGS sequence"/>
</dbReference>
<comment type="caution">
    <text evidence="5">The sequence shown here is derived from an EMBL/GenBank/DDBJ whole genome shotgun (WGS) entry which is preliminary data.</text>
</comment>
<dbReference type="EMBL" id="SVNY01000004">
    <property type="protein sequence ID" value="MBE6833662.1"/>
    <property type="molecule type" value="Genomic_DNA"/>
</dbReference>
<evidence type="ECO:0000256" key="3">
    <source>
        <dbReference type="SAM" id="SignalP"/>
    </source>
</evidence>
<protein>
    <submittedName>
        <fullName evidence="5">Fe3+-citrate ABC transporter substrate-binding protein</fullName>
    </submittedName>
</protein>
<sequence length="387" mass="42460">MFKLSKRILSAAVSALLLTSALGGCAGTAGQSSSEAAAPSEAVSSAQAGTRTVTDHAGNTIELPAEINRIVISSIMPLPSVVALFDGAAAKVVGMDPSSMAAAKNSILPKVHPEILNASTDFLKDGSINIEEVLKLKPDVVFYSADNTADYETLTKAGIPAVGFSTSKFKFDTVETFDNWVTLLGEVLGQADTAKQIADYGYQVEDEIAGTIKAAGDSLKKPKVLILFRYDNGTIKTSGSNFFGQYWLDTTGAENVAKDLKGMAEINMEQIYQWNPDKIYITNFSPYQPDDLYGNSIEGFDWSKVKAVQDKSVYKFPLGMYRWFPPASDTPLAMKWLAMKNQPELFKDVDMEKEVKEYYQRFYHYDLSEEELRQIFNPSSEASGLKK</sequence>
<dbReference type="InterPro" id="IPR050902">
    <property type="entry name" value="ABC_Transporter_SBP"/>
</dbReference>
<reference evidence="5" key="1">
    <citation type="submission" date="2019-04" db="EMBL/GenBank/DDBJ databases">
        <title>Evolution of Biomass-Degrading Anaerobic Consortia Revealed by Metagenomics.</title>
        <authorList>
            <person name="Peng X."/>
        </authorList>
    </citation>
    <scope>NUCLEOTIDE SEQUENCE</scope>
    <source>
        <strain evidence="5">SIG551</strain>
    </source>
</reference>
<feature type="domain" description="Fe/B12 periplasmic-binding" evidence="4">
    <location>
        <begin position="69"/>
        <end position="345"/>
    </location>
</feature>
<evidence type="ECO:0000256" key="1">
    <source>
        <dbReference type="ARBA" id="ARBA00008814"/>
    </source>
</evidence>
<name>A0A928KS15_9FIRM</name>
<dbReference type="Gene3D" id="1.20.58.2180">
    <property type="match status" value="1"/>
</dbReference>
<feature type="chain" id="PRO_5038996183" evidence="3">
    <location>
        <begin position="27"/>
        <end position="387"/>
    </location>
</feature>